<dbReference type="KEGG" id="mtun:MTUNDRAET4_0080.1"/>
<reference evidence="1 2" key="1">
    <citation type="submission" date="2019-03" db="EMBL/GenBank/DDBJ databases">
        <authorList>
            <person name="Kox A.R. M."/>
        </authorList>
    </citation>
    <scope>NUCLEOTIDE SEQUENCE [LARGE SCALE GENOMIC DNA]</scope>
    <source>
        <strain evidence="1">MTUNDRAET4 annotated genome</strain>
        <plasmid evidence="2">2</plasmid>
    </source>
</reference>
<accession>A0A4U8Z6J4</accession>
<proteinExistence type="predicted"/>
<evidence type="ECO:0000313" key="1">
    <source>
        <dbReference type="EMBL" id="VFU16394.1"/>
    </source>
</evidence>
<sequence length="121" mass="13401">MRFPPFSPCLILHPGQIAAGSAIVVATALPGCLQTLRGRCGGSRKADRFCIFEVGFNRGHDDPSFDRDQLNTNQRDLDPSIDHDAFVEDPIDNFGEARRIGGLLYACHEASPCERCERFVH</sequence>
<geneLocation type="plasmid" evidence="1 2">
    <name>2</name>
</geneLocation>
<evidence type="ECO:0000313" key="2">
    <source>
        <dbReference type="Proteomes" id="UP000294360"/>
    </source>
</evidence>
<keyword evidence="1" id="KW-0614">Plasmid</keyword>
<dbReference type="AlphaFoldDB" id="A0A4U8Z6J4"/>
<name>A0A4U8Z6J4_METTU</name>
<dbReference type="Proteomes" id="UP000294360">
    <property type="component" value="Plasmid 2"/>
</dbReference>
<dbReference type="EMBL" id="LR536451">
    <property type="protein sequence ID" value="VFU16394.1"/>
    <property type="molecule type" value="Genomic_DNA"/>
</dbReference>
<gene>
    <name evidence="1" type="ORF">MTUNDRAET4_0080</name>
</gene>
<protein>
    <submittedName>
        <fullName evidence="1">Uncharacterized protein</fullName>
    </submittedName>
</protein>
<organism evidence="1 2">
    <name type="scientific">Methylocella tundrae</name>
    <dbReference type="NCBI Taxonomy" id="227605"/>
    <lineage>
        <taxon>Bacteria</taxon>
        <taxon>Pseudomonadati</taxon>
        <taxon>Pseudomonadota</taxon>
        <taxon>Alphaproteobacteria</taxon>
        <taxon>Hyphomicrobiales</taxon>
        <taxon>Beijerinckiaceae</taxon>
        <taxon>Methylocella</taxon>
    </lineage>
</organism>